<name>A0A264VP19_PRORE</name>
<reference evidence="1 2" key="1">
    <citation type="submission" date="2017-07" db="EMBL/GenBank/DDBJ databases">
        <title>blaIMP-27 on transferable plasmids in Proteus mirabilis and Providencia rettgeri.</title>
        <authorList>
            <person name="Potter R."/>
        </authorList>
    </citation>
    <scope>NUCLEOTIDE SEQUENCE [LARGE SCALE GENOMIC DNA]</scope>
    <source>
        <strain evidence="1 2">PR1</strain>
    </source>
</reference>
<dbReference type="AlphaFoldDB" id="A0A264VP19"/>
<gene>
    <name evidence="1" type="ORF">CHI95_18845</name>
</gene>
<dbReference type="EMBL" id="NOWC01000027">
    <property type="protein sequence ID" value="OZS73074.1"/>
    <property type="molecule type" value="Genomic_DNA"/>
</dbReference>
<accession>A0A264VP19</accession>
<organism evidence="1 2">
    <name type="scientific">Providencia rettgeri</name>
    <dbReference type="NCBI Taxonomy" id="587"/>
    <lineage>
        <taxon>Bacteria</taxon>
        <taxon>Pseudomonadati</taxon>
        <taxon>Pseudomonadota</taxon>
        <taxon>Gammaproteobacteria</taxon>
        <taxon>Enterobacterales</taxon>
        <taxon>Morganellaceae</taxon>
        <taxon>Providencia</taxon>
    </lineage>
</organism>
<evidence type="ECO:0008006" key="3">
    <source>
        <dbReference type="Google" id="ProtNLM"/>
    </source>
</evidence>
<evidence type="ECO:0000313" key="1">
    <source>
        <dbReference type="EMBL" id="OZS73074.1"/>
    </source>
</evidence>
<sequence length="355" mass="37357">MAFSHTLRAETITIGKGTGILWEGMAFNESLGPAPLQSSWLFPTNGLLAITDDIWNCMNSPMLKNIGGYMALPLSEKGTGLPTGVGLIPRANVNVVYYPRVGGAQTISGTIGLPDTIGFSSIINGNVTPVSDKSWCLSPKMQSEQFFYSAGQPRFATASGTWVLVADGTQRSTTARIPTMYFSSYSYTALGDLKTPILPATIDLRISTLECTVSTLTSINFGAVRRNTTANSELAVKPVQLVTTCGQDSDRINANINVQFRAISGLYNSSPSRLSLNQGGGYITGEINNGVTGSGACAATTGLLFDNTPAKIGSISSAESSVTLTNQIIWRLCSGGSDLPVGPVDAAAELLVTFN</sequence>
<dbReference type="Proteomes" id="UP000216001">
    <property type="component" value="Unassembled WGS sequence"/>
</dbReference>
<proteinExistence type="predicted"/>
<protein>
    <recommendedName>
        <fullName evidence="3">Adhesin</fullName>
    </recommendedName>
</protein>
<comment type="caution">
    <text evidence="1">The sequence shown here is derived from an EMBL/GenBank/DDBJ whole genome shotgun (WGS) entry which is preliminary data.</text>
</comment>
<evidence type="ECO:0000313" key="2">
    <source>
        <dbReference type="Proteomes" id="UP000216001"/>
    </source>
</evidence>